<comment type="cofactor">
    <cofactor evidence="1">
        <name>FAD</name>
        <dbReference type="ChEBI" id="CHEBI:57692"/>
    </cofactor>
</comment>
<dbReference type="Pfam" id="PF00175">
    <property type="entry name" value="NAD_binding_1"/>
    <property type="match status" value="1"/>
</dbReference>
<dbReference type="FunFam" id="3.40.50.80:FF:000014">
    <property type="entry name" value="Na(+)-translocating NADH-quinone reductase subunit F"/>
    <property type="match status" value="1"/>
</dbReference>
<dbReference type="CDD" id="cd06188">
    <property type="entry name" value="NADH_quinone_reductase"/>
    <property type="match status" value="1"/>
</dbReference>
<keyword evidence="18" id="KW-0520">NAD</keyword>
<dbReference type="Pfam" id="PF00970">
    <property type="entry name" value="FAD_binding_6"/>
    <property type="match status" value="1"/>
</dbReference>
<name>A0A3B1D0M8_9ZZZZ</name>
<dbReference type="SUPFAM" id="SSF54292">
    <property type="entry name" value="2Fe-2S ferredoxin-like"/>
    <property type="match status" value="1"/>
</dbReference>
<evidence type="ECO:0000256" key="19">
    <source>
        <dbReference type="ARBA" id="ARBA00023053"/>
    </source>
</evidence>
<dbReference type="InterPro" id="IPR008333">
    <property type="entry name" value="Cbr1-like_FAD-bd_dom"/>
</dbReference>
<evidence type="ECO:0000256" key="27">
    <source>
        <dbReference type="SAM" id="Phobius"/>
    </source>
</evidence>
<comment type="similarity">
    <text evidence="4">Belongs to the NqrF family.</text>
</comment>
<keyword evidence="19" id="KW-0915">Sodium</keyword>
<dbReference type="HAMAP" id="MF_00430">
    <property type="entry name" value="NqrF"/>
    <property type="match status" value="1"/>
</dbReference>
<keyword evidence="12" id="KW-0001">2Fe-2S</keyword>
<comment type="catalytic activity">
    <reaction evidence="26">
        <text>a ubiquinone + n Na(+)(in) + NADH + H(+) = a ubiquinol + n Na(+)(out) + NAD(+)</text>
        <dbReference type="Rhea" id="RHEA:47748"/>
        <dbReference type="Rhea" id="RHEA-COMP:9565"/>
        <dbReference type="Rhea" id="RHEA-COMP:9566"/>
        <dbReference type="ChEBI" id="CHEBI:15378"/>
        <dbReference type="ChEBI" id="CHEBI:16389"/>
        <dbReference type="ChEBI" id="CHEBI:17976"/>
        <dbReference type="ChEBI" id="CHEBI:29101"/>
        <dbReference type="ChEBI" id="CHEBI:57540"/>
        <dbReference type="ChEBI" id="CHEBI:57945"/>
        <dbReference type="EC" id="7.2.1.1"/>
    </reaction>
</comment>
<dbReference type="InterPro" id="IPR010205">
    <property type="entry name" value="NqrF"/>
</dbReference>
<evidence type="ECO:0000259" key="29">
    <source>
        <dbReference type="PROSITE" id="PS51384"/>
    </source>
</evidence>
<organism evidence="30">
    <name type="scientific">hydrothermal vent metagenome</name>
    <dbReference type="NCBI Taxonomy" id="652676"/>
    <lineage>
        <taxon>unclassified sequences</taxon>
        <taxon>metagenomes</taxon>
        <taxon>ecological metagenomes</taxon>
    </lineage>
</organism>
<evidence type="ECO:0000256" key="13">
    <source>
        <dbReference type="ARBA" id="ARBA00022723"/>
    </source>
</evidence>
<evidence type="ECO:0000256" key="26">
    <source>
        <dbReference type="ARBA" id="ARBA00048891"/>
    </source>
</evidence>
<dbReference type="Gene3D" id="2.40.30.10">
    <property type="entry name" value="Translation factors"/>
    <property type="match status" value="1"/>
</dbReference>
<dbReference type="InterPro" id="IPR001041">
    <property type="entry name" value="2Fe-2S_ferredoxin-type"/>
</dbReference>
<keyword evidence="23" id="KW-0739">Sodium transport</keyword>
<evidence type="ECO:0000256" key="22">
    <source>
        <dbReference type="ARBA" id="ARBA00023136"/>
    </source>
</evidence>
<keyword evidence="11" id="KW-0285">Flavoprotein</keyword>
<dbReference type="PANTHER" id="PTHR43644:SF1">
    <property type="entry name" value="NAD(P)H-FLAVIN REDUCTASE"/>
    <property type="match status" value="1"/>
</dbReference>
<dbReference type="PROSITE" id="PS51085">
    <property type="entry name" value="2FE2S_FER_2"/>
    <property type="match status" value="1"/>
</dbReference>
<dbReference type="PRINTS" id="PR00371">
    <property type="entry name" value="FPNCR"/>
</dbReference>
<keyword evidence="30" id="KW-0560">Oxidoreductase</keyword>
<dbReference type="GO" id="GO:0046872">
    <property type="term" value="F:metal ion binding"/>
    <property type="evidence" value="ECO:0007669"/>
    <property type="project" value="UniProtKB-KW"/>
</dbReference>
<feature type="domain" description="2Fe-2S ferredoxin-type" evidence="28">
    <location>
        <begin position="38"/>
        <end position="130"/>
    </location>
</feature>
<dbReference type="InterPro" id="IPR017927">
    <property type="entry name" value="FAD-bd_FR_type"/>
</dbReference>
<evidence type="ECO:0000256" key="5">
    <source>
        <dbReference type="ARBA" id="ARBA00011309"/>
    </source>
</evidence>
<evidence type="ECO:0000256" key="2">
    <source>
        <dbReference type="ARBA" id="ARBA00002972"/>
    </source>
</evidence>
<evidence type="ECO:0000256" key="1">
    <source>
        <dbReference type="ARBA" id="ARBA00001974"/>
    </source>
</evidence>
<keyword evidence="14" id="KW-0274">FAD</keyword>
<dbReference type="NCBIfam" id="TIGR01941">
    <property type="entry name" value="nqrF"/>
    <property type="match status" value="1"/>
</dbReference>
<proteinExistence type="inferred from homology"/>
<dbReference type="InterPro" id="IPR012675">
    <property type="entry name" value="Beta-grasp_dom_sf"/>
</dbReference>
<keyword evidence="15" id="KW-1278">Translocase</keyword>
<dbReference type="PANTHER" id="PTHR43644">
    <property type="entry name" value="NA(+)-TRANSLOCATING NADH-QUINONE REDUCTASE SUBUNIT"/>
    <property type="match status" value="1"/>
</dbReference>
<dbReference type="PIRSF" id="PIRSF000044">
    <property type="entry name" value="Cis_Diol_DH_RD"/>
    <property type="match status" value="1"/>
</dbReference>
<dbReference type="InterPro" id="IPR039261">
    <property type="entry name" value="FNR_nucleotide-bd"/>
</dbReference>
<evidence type="ECO:0000256" key="6">
    <source>
        <dbReference type="ARBA" id="ARBA00013099"/>
    </source>
</evidence>
<evidence type="ECO:0000256" key="8">
    <source>
        <dbReference type="ARBA" id="ARBA00022448"/>
    </source>
</evidence>
<dbReference type="InterPro" id="IPR001709">
    <property type="entry name" value="Flavoprot_Pyr_Nucl_cyt_Rdtase"/>
</dbReference>
<evidence type="ECO:0000256" key="11">
    <source>
        <dbReference type="ARBA" id="ARBA00022630"/>
    </source>
</evidence>
<feature type="transmembrane region" description="Helical" evidence="27">
    <location>
        <begin position="6"/>
        <end position="27"/>
    </location>
</feature>
<gene>
    <name evidence="30" type="ORF">MNBD_IGNAVI01-1082</name>
</gene>
<evidence type="ECO:0000256" key="9">
    <source>
        <dbReference type="ARBA" id="ARBA00022475"/>
    </source>
</evidence>
<comment type="subunit">
    <text evidence="5">Composed of six subunits; NqrA, NqrB, NqrC, NqrD, NqrE and NqrF.</text>
</comment>
<keyword evidence="27" id="KW-0812">Transmembrane</keyword>
<keyword evidence="17" id="KW-0411">Iron-sulfur</keyword>
<keyword evidence="22 27" id="KW-0472">Membrane</keyword>
<evidence type="ECO:0000256" key="16">
    <source>
        <dbReference type="ARBA" id="ARBA00023004"/>
    </source>
</evidence>
<dbReference type="GO" id="GO:0016655">
    <property type="term" value="F:oxidoreductase activity, acting on NAD(P)H, quinone or similar compound as acceptor"/>
    <property type="evidence" value="ECO:0007669"/>
    <property type="project" value="InterPro"/>
</dbReference>
<keyword evidence="10" id="KW-0997">Cell inner membrane</keyword>
<evidence type="ECO:0000256" key="24">
    <source>
        <dbReference type="ARBA" id="ARBA00030032"/>
    </source>
</evidence>
<comment type="function">
    <text evidence="2">NQR complex catalyzes the reduction of ubiquinone-1 to ubiquinol by two successive reactions, coupled with the transport of Na(+) ions from the cytoplasm to the periplasm. The first step is catalyzed by NqrF, which accepts electrons from NADH and reduces ubiquinone-1 to ubisemiquinone by a one-electron transfer pathway.</text>
</comment>
<accession>A0A3B1D0M8</accession>
<dbReference type="Gene3D" id="3.10.20.30">
    <property type="match status" value="1"/>
</dbReference>
<dbReference type="Gene3D" id="3.40.50.80">
    <property type="entry name" value="Nucleotide-binding domain of ferredoxin-NADP reductase (FNR) module"/>
    <property type="match status" value="1"/>
</dbReference>
<sequence>MSGISLVLFGVLMFIIIVIALVLLILLAKSKLVASGSAKIIINDDEEKSVTVSVGGKLLNALAEQKIFLPSACGGGGTCGECKCIVLEGGGDVLPTETSKLSRGQIKEHYRLSCQVPVKGDMKIQVAPEVFDIQKWDCTVRSNRNVATFIKELILDLPEGESVDFRAGGYIQIEAPPHTVKYSDFIIEDEYKGDWDKFDLWRYVSKVDEHIQRAYSMANYPSEKGIIMLNVRIASPPPRMPDVPPGQMSSYIFNLKPGDKVTISGPYGEFFAKDTDAEMVFIGGGAGMAPMRSHIFDQFKRLHTKRKVSFWYGARSLRESFYNEEFDKLAEENENFTWHLALSEPLPEDNWTGYTGFIHEVLYENYLKDHHAPEDCEYYMCGPPMMNAAVINMLENLGVEHENIMLDDFGG</sequence>
<evidence type="ECO:0000259" key="28">
    <source>
        <dbReference type="PROSITE" id="PS51085"/>
    </source>
</evidence>
<evidence type="ECO:0000256" key="15">
    <source>
        <dbReference type="ARBA" id="ARBA00022967"/>
    </source>
</evidence>
<evidence type="ECO:0000256" key="20">
    <source>
        <dbReference type="ARBA" id="ARBA00023065"/>
    </source>
</evidence>
<evidence type="ECO:0000256" key="23">
    <source>
        <dbReference type="ARBA" id="ARBA00023201"/>
    </source>
</evidence>
<comment type="subcellular location">
    <subcellularLocation>
        <location evidence="3">Cell inner membrane</location>
    </subcellularLocation>
</comment>
<dbReference type="InterPro" id="IPR017938">
    <property type="entry name" value="Riboflavin_synthase-like_b-brl"/>
</dbReference>
<dbReference type="EMBL" id="UOGD01000292">
    <property type="protein sequence ID" value="VAX25185.1"/>
    <property type="molecule type" value="Genomic_DNA"/>
</dbReference>
<evidence type="ECO:0000256" key="3">
    <source>
        <dbReference type="ARBA" id="ARBA00004533"/>
    </source>
</evidence>
<dbReference type="GO" id="GO:0006814">
    <property type="term" value="P:sodium ion transport"/>
    <property type="evidence" value="ECO:0007669"/>
    <property type="project" value="UniProtKB-KW"/>
</dbReference>
<evidence type="ECO:0000256" key="25">
    <source>
        <dbReference type="ARBA" id="ARBA00030787"/>
    </source>
</evidence>
<evidence type="ECO:0000256" key="7">
    <source>
        <dbReference type="ARBA" id="ARBA00019729"/>
    </source>
</evidence>
<dbReference type="SUPFAM" id="SSF52343">
    <property type="entry name" value="Ferredoxin reductase-like, C-terminal NADP-linked domain"/>
    <property type="match status" value="1"/>
</dbReference>
<keyword evidence="8" id="KW-0813">Transport</keyword>
<keyword evidence="16" id="KW-0408">Iron</keyword>
<evidence type="ECO:0000256" key="14">
    <source>
        <dbReference type="ARBA" id="ARBA00022827"/>
    </source>
</evidence>
<dbReference type="InterPro" id="IPR001433">
    <property type="entry name" value="OxRdtase_FAD/NAD-bd"/>
</dbReference>
<feature type="domain" description="FAD-binding FR-type" evidence="29">
    <location>
        <begin position="133"/>
        <end position="273"/>
    </location>
</feature>
<keyword evidence="27" id="KW-1133">Transmembrane helix</keyword>
<dbReference type="CDD" id="cd00207">
    <property type="entry name" value="fer2"/>
    <property type="match status" value="1"/>
</dbReference>
<evidence type="ECO:0000313" key="30">
    <source>
        <dbReference type="EMBL" id="VAX25185.1"/>
    </source>
</evidence>
<evidence type="ECO:0000256" key="4">
    <source>
        <dbReference type="ARBA" id="ARBA00005570"/>
    </source>
</evidence>
<dbReference type="AlphaFoldDB" id="A0A3B1D0M8"/>
<keyword evidence="13" id="KW-0479">Metal-binding</keyword>
<keyword evidence="20" id="KW-0406">Ion transport</keyword>
<dbReference type="GO" id="GO:0051537">
    <property type="term" value="F:2 iron, 2 sulfur cluster binding"/>
    <property type="evidence" value="ECO:0007669"/>
    <property type="project" value="UniProtKB-KW"/>
</dbReference>
<evidence type="ECO:0000256" key="18">
    <source>
        <dbReference type="ARBA" id="ARBA00023027"/>
    </source>
</evidence>
<protein>
    <recommendedName>
        <fullName evidence="7">Na(+)-translocating NADH-quinone reductase subunit F</fullName>
        <ecNumber evidence="6">7.2.1.1</ecNumber>
    </recommendedName>
    <alternativeName>
        <fullName evidence="25">NQR complex subunit F</fullName>
    </alternativeName>
    <alternativeName>
        <fullName evidence="24">NQR-1 subunit F</fullName>
    </alternativeName>
</protein>
<dbReference type="SUPFAM" id="SSF63380">
    <property type="entry name" value="Riboflavin synthase domain-like"/>
    <property type="match status" value="1"/>
</dbReference>
<evidence type="ECO:0000256" key="12">
    <source>
        <dbReference type="ARBA" id="ARBA00022714"/>
    </source>
</evidence>
<evidence type="ECO:0000256" key="10">
    <source>
        <dbReference type="ARBA" id="ARBA00022519"/>
    </source>
</evidence>
<dbReference type="InterPro" id="IPR036010">
    <property type="entry name" value="2Fe-2S_ferredoxin-like_sf"/>
</dbReference>
<dbReference type="PROSITE" id="PS51384">
    <property type="entry name" value="FAD_FR"/>
    <property type="match status" value="1"/>
</dbReference>
<dbReference type="EC" id="7.2.1.1" evidence="6"/>
<evidence type="ECO:0000256" key="17">
    <source>
        <dbReference type="ARBA" id="ARBA00023014"/>
    </source>
</evidence>
<dbReference type="Pfam" id="PF00111">
    <property type="entry name" value="Fer2"/>
    <property type="match status" value="1"/>
</dbReference>
<dbReference type="GO" id="GO:0005886">
    <property type="term" value="C:plasma membrane"/>
    <property type="evidence" value="ECO:0007669"/>
    <property type="project" value="UniProtKB-SubCell"/>
</dbReference>
<evidence type="ECO:0000256" key="21">
    <source>
        <dbReference type="ARBA" id="ARBA00023075"/>
    </source>
</evidence>
<keyword evidence="9" id="KW-1003">Cell membrane</keyword>
<reference evidence="30" key="1">
    <citation type="submission" date="2018-06" db="EMBL/GenBank/DDBJ databases">
        <authorList>
            <person name="Zhirakovskaya E."/>
        </authorList>
    </citation>
    <scope>NUCLEOTIDE SEQUENCE</scope>
</reference>
<keyword evidence="21" id="KW-0830">Ubiquinone</keyword>